<organism evidence="1">
    <name type="scientific">Panstrongylus lignarius</name>
    <dbReference type="NCBI Taxonomy" id="156445"/>
    <lineage>
        <taxon>Eukaryota</taxon>
        <taxon>Metazoa</taxon>
        <taxon>Ecdysozoa</taxon>
        <taxon>Arthropoda</taxon>
        <taxon>Hexapoda</taxon>
        <taxon>Insecta</taxon>
        <taxon>Pterygota</taxon>
        <taxon>Neoptera</taxon>
        <taxon>Paraneoptera</taxon>
        <taxon>Hemiptera</taxon>
        <taxon>Heteroptera</taxon>
        <taxon>Panheteroptera</taxon>
        <taxon>Cimicomorpha</taxon>
        <taxon>Reduviidae</taxon>
        <taxon>Triatominae</taxon>
        <taxon>Panstrongylus</taxon>
    </lineage>
</organism>
<dbReference type="AlphaFoldDB" id="A0A224XPZ8"/>
<name>A0A224XPZ8_9HEMI</name>
<dbReference type="EMBL" id="GFTR01001859">
    <property type="protein sequence ID" value="JAW14567.1"/>
    <property type="molecule type" value="Transcribed_RNA"/>
</dbReference>
<protein>
    <submittedName>
        <fullName evidence="1">Putative secreted protein</fullName>
    </submittedName>
</protein>
<sequence length="113" mass="12822">MFRNWVSLFLISIILASFAAIVLSNCFTLSVVSFKQSFVAFNSCLKVIRFFSHVFNEEATSSFSRRSCIICSSNLFLVNILYSFSQPSFLDMSSFSCFKRCNSSGFLLVRSIN</sequence>
<accession>A0A224XPZ8</accession>
<proteinExistence type="predicted"/>
<evidence type="ECO:0000313" key="1">
    <source>
        <dbReference type="EMBL" id="JAW14567.1"/>
    </source>
</evidence>
<reference evidence="1" key="1">
    <citation type="journal article" date="2018" name="PLoS Negl. Trop. Dis.">
        <title>An insight into the salivary gland and fat body transcriptome of Panstrongylus lignarius (Hemiptera: Heteroptera), the main vector of Chagas disease in Peru.</title>
        <authorList>
            <person name="Nevoa J.C."/>
            <person name="Mendes M.T."/>
            <person name="da Silva M.V."/>
            <person name="Soares S.C."/>
            <person name="Oliveira C.J.F."/>
            <person name="Ribeiro J.M.C."/>
        </authorList>
    </citation>
    <scope>NUCLEOTIDE SEQUENCE</scope>
</reference>